<dbReference type="InterPro" id="IPR012349">
    <property type="entry name" value="Split_barrel_FMN-bd"/>
</dbReference>
<reference evidence="2 3" key="1">
    <citation type="submission" date="2019-03" db="EMBL/GenBank/DDBJ databases">
        <title>Genomic Encyclopedia of Type Strains, Phase IV (KMG-IV): sequencing the most valuable type-strain genomes for metagenomic binning, comparative biology and taxonomic classification.</title>
        <authorList>
            <person name="Goeker M."/>
        </authorList>
    </citation>
    <scope>NUCLEOTIDE SEQUENCE [LARGE SCALE GENOMIC DNA]</scope>
    <source>
        <strain evidence="2 3">DSM 13605</strain>
    </source>
</reference>
<dbReference type="SMART" id="SM00065">
    <property type="entry name" value="GAF"/>
    <property type="match status" value="1"/>
</dbReference>
<sequence length="446" mass="48192">MSLDLFAIRACMEGGIPAVVATCAADGTPNISYVSQIHLVDAGHVALSFQFFNKTRQNVLANPQATAFVINPETGARYRLHLRYLRTESEGPLFESMKARLAGIASHSGMAGVFHLRGSDIYAVEALQAVGDAAPAAARHKRLLPQVRATCAQLARAETMAGLFELLLEALDTRFDIRHAMVLLRDRGRGRLFVVASRGYPTSGVGSEIPDGAGVIGVAAQQRVPIRINYSAADYAYGRAVRDSALARGLAEPLELAIPFPGLAEPGSQLAVPVLLGEEAIGLVYVESPEEARFNHDDEDALCTLAGTLAWAVRALEDCADTEDEAPAPARAPTRASDVVPLQVRRYLRDNSLFLDDDYLIKGVAGAILWRLLQAYTAEGRVDFSNRELRRDAAIGLPDISDNLEARLILLGKRLAERGGSLRLEKTGRGRLRLQVGRPVVLVEIA</sequence>
<dbReference type="SUPFAM" id="SSF55781">
    <property type="entry name" value="GAF domain-like"/>
    <property type="match status" value="1"/>
</dbReference>
<dbReference type="RefSeq" id="WP_240311102.1">
    <property type="nucleotide sequence ID" value="NZ_MSZW01000022.1"/>
</dbReference>
<gene>
    <name evidence="2" type="ORF">EDC34_107124</name>
</gene>
<dbReference type="EMBL" id="SMAP01000007">
    <property type="protein sequence ID" value="TCT22572.1"/>
    <property type="molecule type" value="Genomic_DNA"/>
</dbReference>
<organism evidence="2 3">
    <name type="scientific">Thermomonas haemolytica</name>
    <dbReference type="NCBI Taxonomy" id="141949"/>
    <lineage>
        <taxon>Bacteria</taxon>
        <taxon>Pseudomonadati</taxon>
        <taxon>Pseudomonadota</taxon>
        <taxon>Gammaproteobacteria</taxon>
        <taxon>Lysobacterales</taxon>
        <taxon>Lysobacteraceae</taxon>
        <taxon>Thermomonas</taxon>
    </lineage>
</organism>
<dbReference type="Proteomes" id="UP000295414">
    <property type="component" value="Unassembled WGS sequence"/>
</dbReference>
<name>A0A4V2V1V0_9GAMM</name>
<comment type="caution">
    <text evidence="2">The sequence shown here is derived from an EMBL/GenBank/DDBJ whole genome shotgun (WGS) entry which is preliminary data.</text>
</comment>
<protein>
    <submittedName>
        <fullName evidence="2">Pyridoxamine 5'-phosphate oxidase</fullName>
    </submittedName>
</protein>
<dbReference type="Pfam" id="PF13185">
    <property type="entry name" value="GAF_2"/>
    <property type="match status" value="1"/>
</dbReference>
<dbReference type="Pfam" id="PF01243">
    <property type="entry name" value="PNPOx_N"/>
    <property type="match status" value="1"/>
</dbReference>
<feature type="domain" description="GAF" evidence="1">
    <location>
        <begin position="159"/>
        <end position="323"/>
    </location>
</feature>
<dbReference type="Gene3D" id="3.30.450.40">
    <property type="match status" value="1"/>
</dbReference>
<dbReference type="AlphaFoldDB" id="A0A4V2V1V0"/>
<evidence type="ECO:0000313" key="3">
    <source>
        <dbReference type="Proteomes" id="UP000295414"/>
    </source>
</evidence>
<accession>A0A4V2V1V0</accession>
<evidence type="ECO:0000313" key="2">
    <source>
        <dbReference type="EMBL" id="TCT22572.1"/>
    </source>
</evidence>
<proteinExistence type="predicted"/>
<dbReference type="Gene3D" id="2.30.110.10">
    <property type="entry name" value="Electron Transport, Fmn-binding Protein, Chain A"/>
    <property type="match status" value="1"/>
</dbReference>
<evidence type="ECO:0000259" key="1">
    <source>
        <dbReference type="SMART" id="SM00065"/>
    </source>
</evidence>
<dbReference type="InterPro" id="IPR003018">
    <property type="entry name" value="GAF"/>
</dbReference>
<dbReference type="InterPro" id="IPR029016">
    <property type="entry name" value="GAF-like_dom_sf"/>
</dbReference>
<dbReference type="PANTHER" id="PTHR40660">
    <property type="entry name" value="5'-PHOSPHATE OXIDASE PUTATIVE DOMAIN-CONTAINING PROTEIN-RELATED"/>
    <property type="match status" value="1"/>
</dbReference>
<keyword evidence="3" id="KW-1185">Reference proteome</keyword>
<dbReference type="PANTHER" id="PTHR40660:SF1">
    <property type="entry name" value="5'-PHOSPHATE OXIDASE PUTATIVE DOMAIN-CONTAINING PROTEIN-RELATED"/>
    <property type="match status" value="1"/>
</dbReference>
<dbReference type="SUPFAM" id="SSF50475">
    <property type="entry name" value="FMN-binding split barrel"/>
    <property type="match status" value="1"/>
</dbReference>
<dbReference type="InterPro" id="IPR011576">
    <property type="entry name" value="Pyridox_Oxase_N"/>
</dbReference>